<keyword evidence="5 6" id="KW-0676">Redox-active center</keyword>
<reference evidence="8 9" key="1">
    <citation type="submission" date="2019-02" db="EMBL/GenBank/DDBJ databases">
        <title>Complete Genome Sequence and Methylome Analysis of free living Spirochaetas.</title>
        <authorList>
            <person name="Fomenkov A."/>
            <person name="Dubinina G."/>
            <person name="Leshcheva N."/>
            <person name="Mikheeva N."/>
            <person name="Grabovich M."/>
            <person name="Vincze T."/>
            <person name="Roberts R.J."/>
        </authorList>
    </citation>
    <scope>NUCLEOTIDE SEQUENCE [LARGE SCALE GENOMIC DNA]</scope>
    <source>
        <strain evidence="8 9">K2</strain>
    </source>
</reference>
<sequence length="166" mass="17881">MSNITLHGNPVKTIGDLPAKGTVAVDFKLVKSDLGDITLSEFKGKNVILNIFPSLDTGTCAASVRRFNKEASSLDNTVVLCISADLPFAAERFCTTEGLENVYTASNFRDEKFGQDYGVLFTEGPLTGLLSRAVVIVNPEGKIIYTEQVSEIVNEPDYASALKALS</sequence>
<name>A0A5C1QPX6_9SPIO</name>
<evidence type="ECO:0000256" key="5">
    <source>
        <dbReference type="ARBA" id="ARBA00023284"/>
    </source>
</evidence>
<dbReference type="PROSITE" id="PS01265">
    <property type="entry name" value="TPX"/>
    <property type="match status" value="1"/>
</dbReference>
<dbReference type="InterPro" id="IPR002065">
    <property type="entry name" value="TPX"/>
</dbReference>
<evidence type="ECO:0000256" key="2">
    <source>
        <dbReference type="ARBA" id="ARBA00022862"/>
    </source>
</evidence>
<dbReference type="RefSeq" id="WP_149487621.1">
    <property type="nucleotide sequence ID" value="NZ_CP036150.1"/>
</dbReference>
<keyword evidence="2 6" id="KW-0049">Antioxidant</keyword>
<evidence type="ECO:0000313" key="8">
    <source>
        <dbReference type="EMBL" id="QEN09547.1"/>
    </source>
</evidence>
<dbReference type="InterPro" id="IPR018219">
    <property type="entry name" value="Tpx_CS"/>
</dbReference>
<dbReference type="SUPFAM" id="SSF52833">
    <property type="entry name" value="Thioredoxin-like"/>
    <property type="match status" value="1"/>
</dbReference>
<accession>A0A5C1QPX6</accession>
<comment type="miscellaneous">
    <text evidence="6">The active site is a conserved redox-active cysteine residue, the peroxidatic cysteine (C(P)), which makes the nucleophilic attack on the peroxide substrate. The peroxide oxidizes the C(P)-SH to cysteine sulfenic acid (C(P)-SOH), which then reacts with another cysteine residue, the resolving cysteine (C(R)), to form a disulfide bridge. The disulfide is subsequently reduced by an appropriate electron donor to complete the catalytic cycle. In this atypical 2-Cys peroxiredoxin, C(R) is present in the same subunit to form an intramolecular disulfide. The disulfide is subsequently reduced by thioredoxin.</text>
</comment>
<dbReference type="Pfam" id="PF08534">
    <property type="entry name" value="Redoxin"/>
    <property type="match status" value="1"/>
</dbReference>
<dbReference type="PANTHER" id="PTHR43110:SF1">
    <property type="entry name" value="THIOL PEROXIDASE"/>
    <property type="match status" value="1"/>
</dbReference>
<evidence type="ECO:0000256" key="6">
    <source>
        <dbReference type="HAMAP-Rule" id="MF_00269"/>
    </source>
</evidence>
<comment type="catalytic activity">
    <reaction evidence="6">
        <text>a hydroperoxide + [thioredoxin]-dithiol = an alcohol + [thioredoxin]-disulfide + H2O</text>
        <dbReference type="Rhea" id="RHEA:62620"/>
        <dbReference type="Rhea" id="RHEA-COMP:10698"/>
        <dbReference type="Rhea" id="RHEA-COMP:10700"/>
        <dbReference type="ChEBI" id="CHEBI:15377"/>
        <dbReference type="ChEBI" id="CHEBI:29950"/>
        <dbReference type="ChEBI" id="CHEBI:30879"/>
        <dbReference type="ChEBI" id="CHEBI:35924"/>
        <dbReference type="ChEBI" id="CHEBI:50058"/>
        <dbReference type="EC" id="1.11.1.24"/>
    </reaction>
</comment>
<comment type="subunit">
    <text evidence="6">Homodimer.</text>
</comment>
<dbReference type="HAMAP" id="MF_00269">
    <property type="entry name" value="Tpx"/>
    <property type="match status" value="1"/>
</dbReference>
<dbReference type="CDD" id="cd03014">
    <property type="entry name" value="PRX_Atyp2cys"/>
    <property type="match status" value="1"/>
</dbReference>
<protein>
    <recommendedName>
        <fullName evidence="6">Thiol peroxidase</fullName>
        <shortName evidence="6">Tpx</shortName>
        <ecNumber evidence="6">1.11.1.24</ecNumber>
    </recommendedName>
    <alternativeName>
        <fullName evidence="6">Peroxiredoxin tpx</fullName>
        <shortName evidence="6">Prx</shortName>
    </alternativeName>
    <alternativeName>
        <fullName evidence="6">Thioredoxin peroxidase</fullName>
    </alternativeName>
    <alternativeName>
        <fullName evidence="6">Thioredoxin-dependent peroxiredoxin</fullName>
    </alternativeName>
</protein>
<dbReference type="NCBIfam" id="NF001808">
    <property type="entry name" value="PRK00522.1"/>
    <property type="match status" value="1"/>
</dbReference>
<feature type="disulfide bond" description="Redox-active" evidence="6">
    <location>
        <begin position="60"/>
        <end position="94"/>
    </location>
</feature>
<keyword evidence="1 6" id="KW-0575">Peroxidase</keyword>
<dbReference type="InterPro" id="IPR036249">
    <property type="entry name" value="Thioredoxin-like_sf"/>
</dbReference>
<evidence type="ECO:0000256" key="4">
    <source>
        <dbReference type="ARBA" id="ARBA00023157"/>
    </source>
</evidence>
<dbReference type="InterPro" id="IPR013766">
    <property type="entry name" value="Thioredoxin_domain"/>
</dbReference>
<evidence type="ECO:0000256" key="1">
    <source>
        <dbReference type="ARBA" id="ARBA00022559"/>
    </source>
</evidence>
<proteinExistence type="inferred from homology"/>
<dbReference type="AlphaFoldDB" id="A0A5C1QPX6"/>
<feature type="domain" description="Thioredoxin" evidence="7">
    <location>
        <begin position="18"/>
        <end position="166"/>
    </location>
</feature>
<dbReference type="EMBL" id="CP036150">
    <property type="protein sequence ID" value="QEN09547.1"/>
    <property type="molecule type" value="Genomic_DNA"/>
</dbReference>
<dbReference type="Proteomes" id="UP000324209">
    <property type="component" value="Chromosome"/>
</dbReference>
<dbReference type="InterPro" id="IPR050455">
    <property type="entry name" value="Tpx_Peroxidase_subfamily"/>
</dbReference>
<keyword evidence="4 6" id="KW-1015">Disulfide bond</keyword>
<feature type="active site" description="Cysteine sulfenic acid (-SOH) intermediate" evidence="6">
    <location>
        <position position="60"/>
    </location>
</feature>
<dbReference type="KEGG" id="ock:EXM22_16740"/>
<dbReference type="InterPro" id="IPR013740">
    <property type="entry name" value="Redoxin"/>
</dbReference>
<evidence type="ECO:0000256" key="3">
    <source>
        <dbReference type="ARBA" id="ARBA00023002"/>
    </source>
</evidence>
<comment type="function">
    <text evidence="6">Thiol-specific peroxidase that catalyzes the reduction of hydrogen peroxide and organic hydroperoxides to water and alcohols, respectively. Plays a role in cell protection against oxidative stress by detoxifying peroxides.</text>
</comment>
<comment type="similarity">
    <text evidence="6">Belongs to the peroxiredoxin family. Tpx subfamily.</text>
</comment>
<dbReference type="PANTHER" id="PTHR43110">
    <property type="entry name" value="THIOL PEROXIDASE"/>
    <property type="match status" value="1"/>
</dbReference>
<keyword evidence="3 6" id="KW-0560">Oxidoreductase</keyword>
<dbReference type="OrthoDB" id="9781543at2"/>
<dbReference type="EC" id="1.11.1.24" evidence="6"/>
<keyword evidence="9" id="KW-1185">Reference proteome</keyword>
<dbReference type="Gene3D" id="3.40.30.10">
    <property type="entry name" value="Glutaredoxin"/>
    <property type="match status" value="1"/>
</dbReference>
<gene>
    <name evidence="6" type="primary">tpx</name>
    <name evidence="8" type="ORF">EXM22_16740</name>
</gene>
<evidence type="ECO:0000259" key="7">
    <source>
        <dbReference type="PROSITE" id="PS51352"/>
    </source>
</evidence>
<dbReference type="GO" id="GO:0008379">
    <property type="term" value="F:thioredoxin peroxidase activity"/>
    <property type="evidence" value="ECO:0007669"/>
    <property type="project" value="UniProtKB-UniRule"/>
</dbReference>
<organism evidence="8 9">
    <name type="scientific">Oceanispirochaeta crateris</name>
    <dbReference type="NCBI Taxonomy" id="2518645"/>
    <lineage>
        <taxon>Bacteria</taxon>
        <taxon>Pseudomonadati</taxon>
        <taxon>Spirochaetota</taxon>
        <taxon>Spirochaetia</taxon>
        <taxon>Spirochaetales</taxon>
        <taxon>Spirochaetaceae</taxon>
        <taxon>Oceanispirochaeta</taxon>
    </lineage>
</organism>
<dbReference type="PROSITE" id="PS51352">
    <property type="entry name" value="THIOREDOXIN_2"/>
    <property type="match status" value="1"/>
</dbReference>
<evidence type="ECO:0000313" key="9">
    <source>
        <dbReference type="Proteomes" id="UP000324209"/>
    </source>
</evidence>